<proteinExistence type="predicted"/>
<organism evidence="1">
    <name type="scientific">Siphoviridae sp. ctP0x5</name>
    <dbReference type="NCBI Taxonomy" id="2827863"/>
    <lineage>
        <taxon>Viruses</taxon>
        <taxon>Duplodnaviria</taxon>
        <taxon>Heunggongvirae</taxon>
        <taxon>Uroviricota</taxon>
        <taxon>Caudoviricetes</taxon>
    </lineage>
</organism>
<accession>A0A8S5TF89</accession>
<dbReference type="EMBL" id="BK032818">
    <property type="protein sequence ID" value="DAF61929.1"/>
    <property type="molecule type" value="Genomic_DNA"/>
</dbReference>
<protein>
    <submittedName>
        <fullName evidence="1">Uncharacterized protein</fullName>
    </submittedName>
</protein>
<evidence type="ECO:0000313" key="1">
    <source>
        <dbReference type="EMBL" id="DAF61929.1"/>
    </source>
</evidence>
<reference evidence="1" key="1">
    <citation type="journal article" date="2021" name="Proc. Natl. Acad. Sci. U.S.A.">
        <title>A Catalog of Tens of Thousands of Viruses from Human Metagenomes Reveals Hidden Associations with Chronic Diseases.</title>
        <authorList>
            <person name="Tisza M.J."/>
            <person name="Buck C.B."/>
        </authorList>
    </citation>
    <scope>NUCLEOTIDE SEQUENCE</scope>
    <source>
        <strain evidence="1">CtP0x5</strain>
    </source>
</reference>
<sequence length="58" mass="7014">MCKLNTYYRPNKLSVGNNYADYSDKVVMKIVSFSLEKDNFLNEESLHEKWLFFMLERN</sequence>
<name>A0A8S5TF89_9CAUD</name>